<dbReference type="SUPFAM" id="SSF53187">
    <property type="entry name" value="Zn-dependent exopeptidases"/>
    <property type="match status" value="1"/>
</dbReference>
<feature type="transmembrane region" description="Helical" evidence="1">
    <location>
        <begin position="56"/>
        <end position="72"/>
    </location>
</feature>
<proteinExistence type="predicted"/>
<dbReference type="AlphaFoldDB" id="J9FMG4"/>
<evidence type="ECO:0000256" key="1">
    <source>
        <dbReference type="SAM" id="Phobius"/>
    </source>
</evidence>
<keyword evidence="1" id="KW-0812">Transmembrane</keyword>
<name>J9FMG4_9ZZZZ</name>
<evidence type="ECO:0000313" key="2">
    <source>
        <dbReference type="EMBL" id="EJW96106.1"/>
    </source>
</evidence>
<keyword evidence="2" id="KW-0378">Hydrolase</keyword>
<sequence length="218" mass="22729">MANTKKYLSHLLQNTGITPACSEEERAAADVIAKVFTDHGFTPETQEFSASGMAKVAQAVLGIAAFIGAVLLGIGGPAGVVGMLLTVAAAVLFILERSGKPILSALGSGGLSQNVIAYHRASGPLASPRNRPVVVVAHYDSPREDLLAREPFAAYKPIIVKLLPFAMVAPAVIAVVRMLPVPAAAKAVLWVIAIVVSLIPLVNGVAIIANRFMLPYTT</sequence>
<protein>
    <submittedName>
        <fullName evidence="2">Aminopeptidase-like protein</fullName>
    </submittedName>
</protein>
<dbReference type="EMBL" id="AMCI01005459">
    <property type="protein sequence ID" value="EJW96106.1"/>
    <property type="molecule type" value="Genomic_DNA"/>
</dbReference>
<reference evidence="2" key="1">
    <citation type="journal article" date="2012" name="PLoS ONE">
        <title>Gene sets for utilization of primary and secondary nutrition supplies in the distal gut of endangered iberian lynx.</title>
        <authorList>
            <person name="Alcaide M."/>
            <person name="Messina E."/>
            <person name="Richter M."/>
            <person name="Bargiela R."/>
            <person name="Peplies J."/>
            <person name="Huws S.A."/>
            <person name="Newbold C.J."/>
            <person name="Golyshin P.N."/>
            <person name="Simon M.A."/>
            <person name="Lopez G."/>
            <person name="Yakimov M.M."/>
            <person name="Ferrer M."/>
        </authorList>
    </citation>
    <scope>NUCLEOTIDE SEQUENCE</scope>
</reference>
<keyword evidence="1" id="KW-0472">Membrane</keyword>
<comment type="caution">
    <text evidence="2">The sequence shown here is derived from an EMBL/GenBank/DDBJ whole genome shotgun (WGS) entry which is preliminary data.</text>
</comment>
<feature type="transmembrane region" description="Helical" evidence="1">
    <location>
        <begin position="188"/>
        <end position="209"/>
    </location>
</feature>
<organism evidence="2">
    <name type="scientific">gut metagenome</name>
    <dbReference type="NCBI Taxonomy" id="749906"/>
    <lineage>
        <taxon>unclassified sequences</taxon>
        <taxon>metagenomes</taxon>
        <taxon>organismal metagenomes</taxon>
    </lineage>
</organism>
<dbReference type="Gene3D" id="3.40.630.10">
    <property type="entry name" value="Zn peptidases"/>
    <property type="match status" value="1"/>
</dbReference>
<keyword evidence="1" id="KW-1133">Transmembrane helix</keyword>
<feature type="transmembrane region" description="Helical" evidence="1">
    <location>
        <begin position="158"/>
        <end position="176"/>
    </location>
</feature>
<feature type="non-terminal residue" evidence="2">
    <location>
        <position position="218"/>
    </location>
</feature>
<keyword evidence="2" id="KW-0645">Protease</keyword>
<dbReference type="GO" id="GO:0004177">
    <property type="term" value="F:aminopeptidase activity"/>
    <property type="evidence" value="ECO:0007669"/>
    <property type="project" value="UniProtKB-KW"/>
</dbReference>
<accession>J9FMG4</accession>
<gene>
    <name evidence="2" type="ORF">EVA_15787</name>
</gene>
<keyword evidence="2" id="KW-0031">Aminopeptidase</keyword>